<dbReference type="Proteomes" id="UP001295469">
    <property type="component" value="Chromosome A04"/>
</dbReference>
<reference evidence="1" key="1">
    <citation type="submission" date="2021-01" db="EMBL/GenBank/DDBJ databases">
        <authorList>
            <consortium name="Genoscope - CEA"/>
            <person name="William W."/>
        </authorList>
    </citation>
    <scope>NUCLEOTIDE SEQUENCE</scope>
</reference>
<name>A0A817AT23_BRANA</name>
<gene>
    <name evidence="1" type="ORF">DARMORV10_A04P34720.1</name>
</gene>
<dbReference type="EMBL" id="HG994358">
    <property type="protein sequence ID" value="CAF2304314.1"/>
    <property type="molecule type" value="Genomic_DNA"/>
</dbReference>
<dbReference type="PANTHER" id="PTHR22684:SF0">
    <property type="entry name" value="RIBOSOME QUALITY CONTROL COMPLEX SUBUNIT TCF25"/>
    <property type="match status" value="1"/>
</dbReference>
<dbReference type="AlphaFoldDB" id="A0A817AT23"/>
<dbReference type="InterPro" id="IPR006994">
    <property type="entry name" value="TCF25/Rqc1"/>
</dbReference>
<proteinExistence type="predicted"/>
<dbReference type="Pfam" id="PF04910">
    <property type="entry name" value="Tcf25"/>
    <property type="match status" value="1"/>
</dbReference>
<sequence>LDRSSQDGVVVALDRDEGKTWSPSHHKGGFDFSNGDQGSLGSFFLNGAQRAFQAALALHDLNGVASVLPYHIDSHITMADYFEFVGEHQVPQMPCLYRLERAWHPMSTPFNGNCRLKFTHETNKPFFTSLFRYMRNMDRPMWLS</sequence>
<protein>
    <submittedName>
        <fullName evidence="1">(rape) hypothetical protein</fullName>
    </submittedName>
</protein>
<dbReference type="PANTHER" id="PTHR22684">
    <property type="entry name" value="NULP1-RELATED"/>
    <property type="match status" value="1"/>
</dbReference>
<accession>A0A817AT23</accession>
<feature type="non-terminal residue" evidence="1">
    <location>
        <position position="1"/>
    </location>
</feature>
<organism evidence="1">
    <name type="scientific">Brassica napus</name>
    <name type="common">Rape</name>
    <dbReference type="NCBI Taxonomy" id="3708"/>
    <lineage>
        <taxon>Eukaryota</taxon>
        <taxon>Viridiplantae</taxon>
        <taxon>Streptophyta</taxon>
        <taxon>Embryophyta</taxon>
        <taxon>Tracheophyta</taxon>
        <taxon>Spermatophyta</taxon>
        <taxon>Magnoliopsida</taxon>
        <taxon>eudicotyledons</taxon>
        <taxon>Gunneridae</taxon>
        <taxon>Pentapetalae</taxon>
        <taxon>rosids</taxon>
        <taxon>malvids</taxon>
        <taxon>Brassicales</taxon>
        <taxon>Brassicaceae</taxon>
        <taxon>Brassiceae</taxon>
        <taxon>Brassica</taxon>
    </lineage>
</organism>
<evidence type="ECO:0000313" key="1">
    <source>
        <dbReference type="EMBL" id="CAF2304314.1"/>
    </source>
</evidence>